<protein>
    <submittedName>
        <fullName evidence="1">Uncharacterized protein</fullName>
    </submittedName>
</protein>
<dbReference type="AlphaFoldDB" id="A0A5B7K5H4"/>
<accession>A0A5B7K5H4</accession>
<dbReference type="Proteomes" id="UP000324222">
    <property type="component" value="Unassembled WGS sequence"/>
</dbReference>
<reference evidence="1 2" key="1">
    <citation type="submission" date="2019-05" db="EMBL/GenBank/DDBJ databases">
        <title>Another draft genome of Portunus trituberculatus and its Hox gene families provides insights of decapod evolution.</title>
        <authorList>
            <person name="Jeong J.-H."/>
            <person name="Song I."/>
            <person name="Kim S."/>
            <person name="Choi T."/>
            <person name="Kim D."/>
            <person name="Ryu S."/>
            <person name="Kim W."/>
        </authorList>
    </citation>
    <scope>NUCLEOTIDE SEQUENCE [LARGE SCALE GENOMIC DNA]</scope>
    <source>
        <tissue evidence="1">Muscle</tissue>
    </source>
</reference>
<sequence length="71" mass="7854">MRCGSELGEGDRCWSELGGEMRCGSELGGWWVGCSTLSLTSNESVESGRHHCCAHKNAHNLPVMRRRFDGE</sequence>
<proteinExistence type="predicted"/>
<evidence type="ECO:0000313" key="2">
    <source>
        <dbReference type="Proteomes" id="UP000324222"/>
    </source>
</evidence>
<keyword evidence="2" id="KW-1185">Reference proteome</keyword>
<gene>
    <name evidence="1" type="ORF">E2C01_095900</name>
</gene>
<evidence type="ECO:0000313" key="1">
    <source>
        <dbReference type="EMBL" id="MPD00429.1"/>
    </source>
</evidence>
<dbReference type="OrthoDB" id="10447193at2759"/>
<name>A0A5B7K5H4_PORTR</name>
<dbReference type="EMBL" id="VSRR010122849">
    <property type="protein sequence ID" value="MPD00429.1"/>
    <property type="molecule type" value="Genomic_DNA"/>
</dbReference>
<organism evidence="1 2">
    <name type="scientific">Portunus trituberculatus</name>
    <name type="common">Swimming crab</name>
    <name type="synonym">Neptunus trituberculatus</name>
    <dbReference type="NCBI Taxonomy" id="210409"/>
    <lineage>
        <taxon>Eukaryota</taxon>
        <taxon>Metazoa</taxon>
        <taxon>Ecdysozoa</taxon>
        <taxon>Arthropoda</taxon>
        <taxon>Crustacea</taxon>
        <taxon>Multicrustacea</taxon>
        <taxon>Malacostraca</taxon>
        <taxon>Eumalacostraca</taxon>
        <taxon>Eucarida</taxon>
        <taxon>Decapoda</taxon>
        <taxon>Pleocyemata</taxon>
        <taxon>Brachyura</taxon>
        <taxon>Eubrachyura</taxon>
        <taxon>Portunoidea</taxon>
        <taxon>Portunidae</taxon>
        <taxon>Portuninae</taxon>
        <taxon>Portunus</taxon>
    </lineage>
</organism>
<comment type="caution">
    <text evidence="1">The sequence shown here is derived from an EMBL/GenBank/DDBJ whole genome shotgun (WGS) entry which is preliminary data.</text>
</comment>